<gene>
    <name evidence="1" type="ORF">OPV09_14585</name>
</gene>
<keyword evidence="2" id="KW-1185">Reference proteome</keyword>
<dbReference type="EMBL" id="CP142523">
    <property type="protein sequence ID" value="WWO43954.1"/>
    <property type="molecule type" value="Genomic_DNA"/>
</dbReference>
<name>A0ABZ2GFS1_9BURK</name>
<accession>A0ABZ2GFS1</accession>
<evidence type="ECO:0000313" key="2">
    <source>
        <dbReference type="Proteomes" id="UP001373909"/>
    </source>
</evidence>
<organism evidence="1 2">
    <name type="scientific">Janthinobacterium aestuarii</name>
    <dbReference type="NCBI Taxonomy" id="2985511"/>
    <lineage>
        <taxon>Bacteria</taxon>
        <taxon>Pseudomonadati</taxon>
        <taxon>Pseudomonadota</taxon>
        <taxon>Betaproteobacteria</taxon>
        <taxon>Burkholderiales</taxon>
        <taxon>Oxalobacteraceae</taxon>
        <taxon>Janthinobacterium</taxon>
    </lineage>
</organism>
<proteinExistence type="predicted"/>
<evidence type="ECO:0000313" key="1">
    <source>
        <dbReference type="EMBL" id="WWO43954.1"/>
    </source>
</evidence>
<protein>
    <submittedName>
        <fullName evidence="1">Uncharacterized protein</fullName>
    </submittedName>
</protein>
<dbReference type="RefSeq" id="WP_139248279.1">
    <property type="nucleotide sequence ID" value="NZ_CP142523.1"/>
</dbReference>
<sequence>MHERQFADSAESEIYHGVSRKLSKQKTANPSDNCALKVAIRAMISLGESQHGQARRVCERPAFLDIQQ</sequence>
<reference evidence="1 2" key="1">
    <citation type="submission" date="2024-01" db="EMBL/GenBank/DDBJ databases">
        <title>Draft genome sequences of nine bacterial species from freshwater ponds near Washington, DC.</title>
        <authorList>
            <person name="Pavloudi C."/>
            <person name="Oliver L."/>
            <person name="Slattery K."/>
            <person name="Lissner G."/>
            <person name="Saw J.H."/>
        </authorList>
    </citation>
    <scope>NUCLEOTIDE SEQUENCE [LARGE SCALE GENOMIC DNA]</scope>
    <source>
        <strain evidence="2">TB1-E2</strain>
    </source>
</reference>
<dbReference type="Proteomes" id="UP001373909">
    <property type="component" value="Chromosome"/>
</dbReference>